<gene>
    <name evidence="1" type="ORF">QAD02_004653</name>
</gene>
<dbReference type="EMBL" id="CM056743">
    <property type="protein sequence ID" value="KAJ8673391.1"/>
    <property type="molecule type" value="Genomic_DNA"/>
</dbReference>
<comment type="caution">
    <text evidence="1">The sequence shown here is derived from an EMBL/GenBank/DDBJ whole genome shotgun (WGS) entry which is preliminary data.</text>
</comment>
<proteinExistence type="predicted"/>
<dbReference type="Proteomes" id="UP001239111">
    <property type="component" value="Chromosome 3"/>
</dbReference>
<sequence>MTGKHRVTFLHPDLGIGGAERLVVDAAVALKAKGHEVQFVTSHHDPKHCFSETRDGQFQVTVVGDWLPRHICGRFFALCAYIRMMWAALYIILQKDRPEIVFCDLVSACIPILKLRIPLVVFYCHHPDQLLTTYESQLKKIYRAPINYLEEITTGMADKVFVNSLYTKSVYENTFKRLNAEDTEVLYPSISTDFFDEVLLSDNVLPMERILEKKFPLDTCFLLSINRYERKKRLSSAIEALASLKKIDPDSFKKVCLIMAGGYERRVKENREYFEELEELASELDVRNKICFLRSPTDTEKVSLLFNCDVLIYTPPNEHFGIVPLEAMYAAKPVIAHNSGGPKESVIHEETGYLVEESEFAEKVSVLLKSKELRVKLGDAGKNRFQKEFSFQAFTSKLDSKICNMYKDKKS</sequence>
<organism evidence="1 2">
    <name type="scientific">Eretmocerus hayati</name>
    <dbReference type="NCBI Taxonomy" id="131215"/>
    <lineage>
        <taxon>Eukaryota</taxon>
        <taxon>Metazoa</taxon>
        <taxon>Ecdysozoa</taxon>
        <taxon>Arthropoda</taxon>
        <taxon>Hexapoda</taxon>
        <taxon>Insecta</taxon>
        <taxon>Pterygota</taxon>
        <taxon>Neoptera</taxon>
        <taxon>Endopterygota</taxon>
        <taxon>Hymenoptera</taxon>
        <taxon>Apocrita</taxon>
        <taxon>Proctotrupomorpha</taxon>
        <taxon>Chalcidoidea</taxon>
        <taxon>Aphelinidae</taxon>
        <taxon>Aphelininae</taxon>
        <taxon>Eretmocerus</taxon>
    </lineage>
</organism>
<protein>
    <submittedName>
        <fullName evidence="1">Uncharacterized protein</fullName>
    </submittedName>
</protein>
<evidence type="ECO:0000313" key="2">
    <source>
        <dbReference type="Proteomes" id="UP001239111"/>
    </source>
</evidence>
<evidence type="ECO:0000313" key="1">
    <source>
        <dbReference type="EMBL" id="KAJ8673391.1"/>
    </source>
</evidence>
<accession>A0ACC2NS09</accession>
<keyword evidence="2" id="KW-1185">Reference proteome</keyword>
<name>A0ACC2NS09_9HYME</name>
<reference evidence="1" key="1">
    <citation type="submission" date="2023-04" db="EMBL/GenBank/DDBJ databases">
        <title>A chromosome-level genome assembly of the parasitoid wasp Eretmocerus hayati.</title>
        <authorList>
            <person name="Zhong Y."/>
            <person name="Liu S."/>
            <person name="Liu Y."/>
        </authorList>
    </citation>
    <scope>NUCLEOTIDE SEQUENCE</scope>
    <source>
        <strain evidence="1">ZJU_SS_LIU_2023</strain>
    </source>
</reference>